<comment type="caution">
    <text evidence="1">The sequence shown here is derived from an EMBL/GenBank/DDBJ whole genome shotgun (WGS) entry which is preliminary data.</text>
</comment>
<dbReference type="AlphaFoldDB" id="A0A7J7CW70"/>
<dbReference type="InParanoid" id="A0A7J7CW70"/>
<gene>
    <name evidence="1" type="ORF">HS088_TW13G01281</name>
</gene>
<accession>A0A7J7CW70</accession>
<evidence type="ECO:0000313" key="2">
    <source>
        <dbReference type="Proteomes" id="UP000593562"/>
    </source>
</evidence>
<evidence type="ECO:0000313" key="1">
    <source>
        <dbReference type="EMBL" id="KAF5738382.1"/>
    </source>
</evidence>
<sequence>MAALSTGNFVHGTCIIHQELKKYNYYPRTLSCQIRESSSADQTPVAETKIDNQKKNKKKLSEVFVSGLDKIGKGLKDYKC</sequence>
<proteinExistence type="predicted"/>
<name>A0A7J7CW70_TRIWF</name>
<reference evidence="1 2" key="1">
    <citation type="journal article" date="2020" name="Nat. Commun.">
        <title>Genome of Tripterygium wilfordii and identification of cytochrome P450 involved in triptolide biosynthesis.</title>
        <authorList>
            <person name="Tu L."/>
            <person name="Su P."/>
            <person name="Zhang Z."/>
            <person name="Gao L."/>
            <person name="Wang J."/>
            <person name="Hu T."/>
            <person name="Zhou J."/>
            <person name="Zhang Y."/>
            <person name="Zhao Y."/>
            <person name="Liu Y."/>
            <person name="Song Y."/>
            <person name="Tong Y."/>
            <person name="Lu Y."/>
            <person name="Yang J."/>
            <person name="Xu C."/>
            <person name="Jia M."/>
            <person name="Peters R.J."/>
            <person name="Huang L."/>
            <person name="Gao W."/>
        </authorList>
    </citation>
    <scope>NUCLEOTIDE SEQUENCE [LARGE SCALE GENOMIC DNA]</scope>
    <source>
        <strain evidence="2">cv. XIE 37</strain>
        <tissue evidence="1">Leaf</tissue>
    </source>
</reference>
<dbReference type="EMBL" id="JAAARO010000013">
    <property type="protein sequence ID" value="KAF5738382.1"/>
    <property type="molecule type" value="Genomic_DNA"/>
</dbReference>
<dbReference type="Proteomes" id="UP000593562">
    <property type="component" value="Unassembled WGS sequence"/>
</dbReference>
<protein>
    <submittedName>
        <fullName evidence="1">Uncharacterized protein</fullName>
    </submittedName>
</protein>
<keyword evidence="2" id="KW-1185">Reference proteome</keyword>
<organism evidence="1 2">
    <name type="scientific">Tripterygium wilfordii</name>
    <name type="common">Thunder God vine</name>
    <dbReference type="NCBI Taxonomy" id="458696"/>
    <lineage>
        <taxon>Eukaryota</taxon>
        <taxon>Viridiplantae</taxon>
        <taxon>Streptophyta</taxon>
        <taxon>Embryophyta</taxon>
        <taxon>Tracheophyta</taxon>
        <taxon>Spermatophyta</taxon>
        <taxon>Magnoliopsida</taxon>
        <taxon>eudicotyledons</taxon>
        <taxon>Gunneridae</taxon>
        <taxon>Pentapetalae</taxon>
        <taxon>rosids</taxon>
        <taxon>fabids</taxon>
        <taxon>Celastrales</taxon>
        <taxon>Celastraceae</taxon>
        <taxon>Tripterygium</taxon>
    </lineage>
</organism>